<comment type="subcellular location">
    <subcellularLocation>
        <location evidence="1 7">Cell inner membrane</location>
        <topology evidence="1 7">Multi-pass membrane protein</topology>
    </subcellularLocation>
</comment>
<evidence type="ECO:0000259" key="8">
    <source>
        <dbReference type="Pfam" id="PF06808"/>
    </source>
</evidence>
<evidence type="ECO:0000256" key="3">
    <source>
        <dbReference type="ARBA" id="ARBA00022519"/>
    </source>
</evidence>
<dbReference type="NCBIfam" id="TIGR00786">
    <property type="entry name" value="dctM"/>
    <property type="match status" value="1"/>
</dbReference>
<feature type="transmembrane region" description="Helical" evidence="7">
    <location>
        <begin position="214"/>
        <end position="236"/>
    </location>
</feature>
<comment type="subunit">
    <text evidence="7">The complex comprises the extracytoplasmic solute receptor protein and the two transmembrane proteins.</text>
</comment>
<feature type="transmembrane region" description="Helical" evidence="7">
    <location>
        <begin position="398"/>
        <end position="426"/>
    </location>
</feature>
<keyword evidence="4 7" id="KW-0812">Transmembrane</keyword>
<feature type="transmembrane region" description="Helical" evidence="7">
    <location>
        <begin position="272"/>
        <end position="294"/>
    </location>
</feature>
<evidence type="ECO:0000256" key="1">
    <source>
        <dbReference type="ARBA" id="ARBA00004429"/>
    </source>
</evidence>
<feature type="transmembrane region" description="Helical" evidence="7">
    <location>
        <begin position="7"/>
        <end position="40"/>
    </location>
</feature>
<feature type="transmembrane region" description="Helical" evidence="7">
    <location>
        <begin position="79"/>
        <end position="97"/>
    </location>
</feature>
<dbReference type="AlphaFoldDB" id="A0A1I3F5E5"/>
<evidence type="ECO:0000313" key="9">
    <source>
        <dbReference type="EMBL" id="SFI06427.1"/>
    </source>
</evidence>
<keyword evidence="7" id="KW-0813">Transport</keyword>
<keyword evidence="10" id="KW-1185">Reference proteome</keyword>
<dbReference type="Pfam" id="PF06808">
    <property type="entry name" value="DctM"/>
    <property type="match status" value="1"/>
</dbReference>
<evidence type="ECO:0000256" key="4">
    <source>
        <dbReference type="ARBA" id="ARBA00022692"/>
    </source>
</evidence>
<name>A0A1I3F5E5_9GAMM</name>
<accession>A0A1I3F5E5</accession>
<dbReference type="EMBL" id="FOPY01000016">
    <property type="protein sequence ID" value="SFI06427.1"/>
    <property type="molecule type" value="Genomic_DNA"/>
</dbReference>
<dbReference type="STRING" id="442341.SAMN04487959_11623"/>
<evidence type="ECO:0000313" key="10">
    <source>
        <dbReference type="Proteomes" id="UP000199040"/>
    </source>
</evidence>
<dbReference type="RefSeq" id="WP_177223456.1">
    <property type="nucleotide sequence ID" value="NZ_FOPY01000016.1"/>
</dbReference>
<feature type="transmembrane region" description="Helical" evidence="7">
    <location>
        <begin position="242"/>
        <end position="260"/>
    </location>
</feature>
<dbReference type="GO" id="GO:0022857">
    <property type="term" value="F:transmembrane transporter activity"/>
    <property type="evidence" value="ECO:0007669"/>
    <property type="project" value="UniProtKB-UniRule"/>
</dbReference>
<organism evidence="9 10">
    <name type="scientific">Modicisalibacter xianhensis</name>
    <dbReference type="NCBI Taxonomy" id="442341"/>
    <lineage>
        <taxon>Bacteria</taxon>
        <taxon>Pseudomonadati</taxon>
        <taxon>Pseudomonadota</taxon>
        <taxon>Gammaproteobacteria</taxon>
        <taxon>Oceanospirillales</taxon>
        <taxon>Halomonadaceae</taxon>
        <taxon>Modicisalibacter</taxon>
    </lineage>
</organism>
<proteinExistence type="inferred from homology"/>
<gene>
    <name evidence="9" type="ORF">SAMN04487959_11623</name>
</gene>
<reference evidence="9 10" key="1">
    <citation type="submission" date="2016-10" db="EMBL/GenBank/DDBJ databases">
        <authorList>
            <person name="de Groot N.N."/>
        </authorList>
    </citation>
    <scope>NUCLEOTIDE SEQUENCE [LARGE SCALE GENOMIC DNA]</scope>
    <source>
        <strain evidence="9 10">CGMCC 1.6848</strain>
    </source>
</reference>
<feature type="transmembrane region" description="Helical" evidence="7">
    <location>
        <begin position="103"/>
        <end position="124"/>
    </location>
</feature>
<evidence type="ECO:0000256" key="7">
    <source>
        <dbReference type="RuleBase" id="RU369079"/>
    </source>
</evidence>
<comment type="similarity">
    <text evidence="7">Belongs to the TRAP transporter large permease family.</text>
</comment>
<sequence>MIILSMFAGLISLILINVPVAVALGIVGALATVASFGVFALPNIGMVMFDGATKFPLIAIPLFILAGAIMNASSISRRLIDLAMAMVGFIKGGLSMVTIGASIFFAEISGSAVAGVSAIGSILIPAMRKKGYSKEFSAAISSSAASLAIILPPSIPMILYAVMSGESVVKMFIAGIFPGLLGAMGLAAMCYYLARKHDFPSEGKFQTKRLWEAFKGAIWALLIPVIILGGIFGGIVTATEGAALAVVVAIFISSVVYREFSLKIFYKSCIDAGVQTAVVMLLVASSAVVGLYLTETQIPQQMANSISELTDNKYVILALLNIIFLILGIFLHSAAAIILVVPIVLPLVTAVGIDPLHFGLIVTLNLAIGQQTPPVASVLIASCSIAKSDIWATTRTNLWFIGVLFLILMINTYIPAFALALVNLVYGA</sequence>
<protein>
    <recommendedName>
        <fullName evidence="7">TRAP transporter large permease protein</fullName>
    </recommendedName>
</protein>
<evidence type="ECO:0000256" key="5">
    <source>
        <dbReference type="ARBA" id="ARBA00022989"/>
    </source>
</evidence>
<feature type="transmembrane region" description="Helical" evidence="7">
    <location>
        <begin position="171"/>
        <end position="194"/>
    </location>
</feature>
<dbReference type="PANTHER" id="PTHR33362">
    <property type="entry name" value="SIALIC ACID TRAP TRANSPORTER PERMEASE PROTEIN SIAT-RELATED"/>
    <property type="match status" value="1"/>
</dbReference>
<keyword evidence="3 7" id="KW-0997">Cell inner membrane</keyword>
<dbReference type="InterPro" id="IPR004681">
    <property type="entry name" value="TRAP_DctM"/>
</dbReference>
<keyword evidence="5 7" id="KW-1133">Transmembrane helix</keyword>
<keyword evidence="6 7" id="KW-0472">Membrane</keyword>
<evidence type="ECO:0000256" key="6">
    <source>
        <dbReference type="ARBA" id="ARBA00023136"/>
    </source>
</evidence>
<dbReference type="Proteomes" id="UP000199040">
    <property type="component" value="Unassembled WGS sequence"/>
</dbReference>
<feature type="domain" description="TRAP C4-dicarboxylate transport system permease DctM subunit" evidence="8">
    <location>
        <begin position="8"/>
        <end position="416"/>
    </location>
</feature>
<feature type="transmembrane region" description="Helical" evidence="7">
    <location>
        <begin position="136"/>
        <end position="159"/>
    </location>
</feature>
<comment type="function">
    <text evidence="7">Part of the tripartite ATP-independent periplasmic (TRAP) transport system.</text>
</comment>
<dbReference type="GO" id="GO:0005886">
    <property type="term" value="C:plasma membrane"/>
    <property type="evidence" value="ECO:0007669"/>
    <property type="project" value="UniProtKB-SubCell"/>
</dbReference>
<feature type="transmembrane region" description="Helical" evidence="7">
    <location>
        <begin position="52"/>
        <end position="72"/>
    </location>
</feature>
<feature type="transmembrane region" description="Helical" evidence="7">
    <location>
        <begin position="314"/>
        <end position="340"/>
    </location>
</feature>
<keyword evidence="2" id="KW-1003">Cell membrane</keyword>
<dbReference type="InterPro" id="IPR010656">
    <property type="entry name" value="DctM"/>
</dbReference>
<evidence type="ECO:0000256" key="2">
    <source>
        <dbReference type="ARBA" id="ARBA00022475"/>
    </source>
</evidence>
<dbReference type="PIRSF" id="PIRSF006066">
    <property type="entry name" value="HI0050"/>
    <property type="match status" value="1"/>
</dbReference>